<proteinExistence type="predicted"/>
<accession>A0ABS8Q2X3</accession>
<dbReference type="Gene3D" id="3.30.420.300">
    <property type="entry name" value="2-keto-3-deoxy-galactonokinase, substrate binding domain"/>
    <property type="match status" value="1"/>
</dbReference>
<dbReference type="InterPro" id="IPR042257">
    <property type="entry name" value="DGOK_C"/>
</dbReference>
<dbReference type="RefSeq" id="WP_231056744.1">
    <property type="nucleotide sequence ID" value="NZ_JAJNOC010000001.1"/>
</dbReference>
<keyword evidence="2" id="KW-1185">Reference proteome</keyword>
<dbReference type="Gene3D" id="3.30.420.310">
    <property type="entry name" value="2-keto-3-deoxy-galactonokinase, C-terminal domain"/>
    <property type="match status" value="1"/>
</dbReference>
<sequence length="318" mass="33682">MSLADDSQGAGSIVGINWGSTNFRAYLIGADGVLLDEFSRPAGVAKLDRPGMEALMRELALQWPEHVPPASRYHSAVYAAGMIGSNVGWQEAPYVVAPAGLRELGAGTVPATIGGVMLRIVPGMTCTREHDGGPDILRGEEIELFGFARLHPEWDGFVALPGTHTKWVRFGGGQLLDFFTSMSGEMFDRLTSAGLLASIVEGEAHAGDAFYEGVRLGSERALGLGTLLFGARARVIRGQLARSESSSFLRGLLIGSEIADALAMHPGLKDASVPLIGSGPVCRLYAAALERLGVRSSFVDSRVACLMGFSALHREAGR</sequence>
<dbReference type="InterPro" id="IPR007729">
    <property type="entry name" value="DGOK"/>
</dbReference>
<evidence type="ECO:0000313" key="2">
    <source>
        <dbReference type="Proteomes" id="UP001179361"/>
    </source>
</evidence>
<dbReference type="CDD" id="cd24012">
    <property type="entry name" value="ASKHA_NBD_KDGal-kinase"/>
    <property type="match status" value="1"/>
</dbReference>
<organism evidence="1 2">
    <name type="scientific">Massilia phyllostachyos</name>
    <dbReference type="NCBI Taxonomy" id="2898585"/>
    <lineage>
        <taxon>Bacteria</taxon>
        <taxon>Pseudomonadati</taxon>
        <taxon>Pseudomonadota</taxon>
        <taxon>Betaproteobacteria</taxon>
        <taxon>Burkholderiales</taxon>
        <taxon>Oxalobacteraceae</taxon>
        <taxon>Telluria group</taxon>
        <taxon>Massilia</taxon>
    </lineage>
</organism>
<dbReference type="InterPro" id="IPR042258">
    <property type="entry name" value="DGOK_N"/>
</dbReference>
<dbReference type="EMBL" id="JAJNOC010000001">
    <property type="protein sequence ID" value="MCD2515437.1"/>
    <property type="molecule type" value="Genomic_DNA"/>
</dbReference>
<name>A0ABS8Q2X3_9BURK</name>
<protein>
    <submittedName>
        <fullName evidence="1">2-dehydro-3-deoxygalactonokinase</fullName>
    </submittedName>
</protein>
<evidence type="ECO:0000313" key="1">
    <source>
        <dbReference type="EMBL" id="MCD2515437.1"/>
    </source>
</evidence>
<reference evidence="1" key="1">
    <citation type="submission" date="2021-11" db="EMBL/GenBank/DDBJ databases">
        <title>The complete genome of Massilia sp sp. G4R7.</title>
        <authorList>
            <person name="Liu L."/>
            <person name="Yue J."/>
            <person name="Yuan J."/>
            <person name="Yang F."/>
            <person name="Li L."/>
        </authorList>
    </citation>
    <scope>NUCLEOTIDE SEQUENCE</scope>
    <source>
        <strain evidence="1">G4R7</strain>
    </source>
</reference>
<comment type="caution">
    <text evidence="1">The sequence shown here is derived from an EMBL/GenBank/DDBJ whole genome shotgun (WGS) entry which is preliminary data.</text>
</comment>
<dbReference type="Pfam" id="PF05035">
    <property type="entry name" value="DGOK"/>
    <property type="match status" value="1"/>
</dbReference>
<gene>
    <name evidence="1" type="ORF">LQ564_03820</name>
</gene>
<dbReference type="Proteomes" id="UP001179361">
    <property type="component" value="Unassembled WGS sequence"/>
</dbReference>